<dbReference type="KEGG" id="aex:Astex_0337"/>
<evidence type="ECO:0000313" key="1">
    <source>
        <dbReference type="EMBL" id="ADU12035.1"/>
    </source>
</evidence>
<protein>
    <recommendedName>
        <fullName evidence="3">DUF3168 domain-containing protein</fullName>
    </recommendedName>
</protein>
<gene>
    <name evidence="1" type="ordered locus">Astex_0337</name>
</gene>
<sequence>MADIGTEVQKAVEAELRTNTAVSSLFGGTTRIFTNKALPDSVYPHIIIGEDQIVGDDTECSEEDDVTVNVHVWAREETPEEGVLKAKAIAGAIRRALRKQLMLTGFTVDDWTYEGTRHLGDPDGETAHSIVTFTYLTTAD</sequence>
<dbReference type="Gene3D" id="3.30.2000.30">
    <property type="match status" value="1"/>
</dbReference>
<dbReference type="AlphaFoldDB" id="E8RPQ8"/>
<evidence type="ECO:0000313" key="2">
    <source>
        <dbReference type="Proteomes" id="UP000001492"/>
    </source>
</evidence>
<dbReference type="STRING" id="573065.Astex_0337"/>
<name>E8RPQ8_ASTEC</name>
<dbReference type="HOGENOM" id="CLU_126531_2_0_5"/>
<evidence type="ECO:0008006" key="3">
    <source>
        <dbReference type="Google" id="ProtNLM"/>
    </source>
</evidence>
<accession>E8RPQ8</accession>
<keyword evidence="2" id="KW-1185">Reference proteome</keyword>
<organism evidence="1 2">
    <name type="scientific">Asticcacaulis excentricus (strain ATCC 15261 / DSM 4724 / KCTC 12464 / NCIMB 9791 / VKM B-1370 / CB 48)</name>
    <dbReference type="NCBI Taxonomy" id="573065"/>
    <lineage>
        <taxon>Bacteria</taxon>
        <taxon>Pseudomonadati</taxon>
        <taxon>Pseudomonadota</taxon>
        <taxon>Alphaproteobacteria</taxon>
        <taxon>Caulobacterales</taxon>
        <taxon>Caulobacteraceae</taxon>
        <taxon>Asticcacaulis</taxon>
    </lineage>
</organism>
<proteinExistence type="predicted"/>
<dbReference type="InterPro" id="IPR053745">
    <property type="entry name" value="Viral_Tail_Comp_sf"/>
</dbReference>
<dbReference type="RefSeq" id="WP_013477869.1">
    <property type="nucleotide sequence ID" value="NC_014816.1"/>
</dbReference>
<reference evidence="2" key="1">
    <citation type="submission" date="2010-12" db="EMBL/GenBank/DDBJ databases">
        <title>Complete sequence of chromosome 1 of Asticcacaulis excentricus CB 48.</title>
        <authorList>
            <consortium name="US DOE Joint Genome Institute"/>
            <person name="Lucas S."/>
            <person name="Copeland A."/>
            <person name="Lapidus A."/>
            <person name="Cheng J.-F."/>
            <person name="Bruce D."/>
            <person name="Goodwin L."/>
            <person name="Pitluck S."/>
            <person name="Teshima H."/>
            <person name="Davenport K."/>
            <person name="Detter J.C."/>
            <person name="Han C."/>
            <person name="Tapia R."/>
            <person name="Land M."/>
            <person name="Hauser L."/>
            <person name="Jeffries C."/>
            <person name="Kyrpides N."/>
            <person name="Ivanova N."/>
            <person name="Ovchinnikova G."/>
            <person name="Brun Y.V."/>
            <person name="Woyke T."/>
        </authorList>
    </citation>
    <scope>NUCLEOTIDE SEQUENCE [LARGE SCALE GENOMIC DNA]</scope>
    <source>
        <strain evidence="2">ATCC 15261 / DSM 4724 / KCTC 12464 / NCIMB 9791 / VKM B-1370 / CB 48</strain>
    </source>
</reference>
<dbReference type="EMBL" id="CP002395">
    <property type="protein sequence ID" value="ADU12035.1"/>
    <property type="molecule type" value="Genomic_DNA"/>
</dbReference>
<dbReference type="InterPro" id="IPR021508">
    <property type="entry name" value="Gp17-like"/>
</dbReference>
<dbReference type="Pfam" id="PF11367">
    <property type="entry name" value="Tail_completion_gp17"/>
    <property type="match status" value="1"/>
</dbReference>
<dbReference type="OrthoDB" id="7630456at2"/>
<dbReference type="Proteomes" id="UP000001492">
    <property type="component" value="Chromosome 1"/>
</dbReference>